<keyword evidence="1" id="KW-1133">Transmembrane helix</keyword>
<evidence type="ECO:0000313" key="2">
    <source>
        <dbReference type="EMBL" id="AWI26077.1"/>
    </source>
</evidence>
<keyword evidence="3" id="KW-1185">Reference proteome</keyword>
<evidence type="ECO:0000313" key="3">
    <source>
        <dbReference type="Proteomes" id="UP000244937"/>
    </source>
</evidence>
<evidence type="ECO:0008006" key="4">
    <source>
        <dbReference type="Google" id="ProtNLM"/>
    </source>
</evidence>
<accession>A0A2S1SIA6</accession>
<keyword evidence="1" id="KW-0812">Transmembrane</keyword>
<dbReference type="AlphaFoldDB" id="A0A2S1SIA6"/>
<gene>
    <name evidence="2" type="ORF">HYN49_09300</name>
</gene>
<protein>
    <recommendedName>
        <fullName evidence="4">Zinc-ribbon domain-containing protein</fullName>
    </recommendedName>
</protein>
<keyword evidence="1" id="KW-0472">Membrane</keyword>
<name>A0A2S1SIA6_9FLAO</name>
<evidence type="ECO:0000256" key="1">
    <source>
        <dbReference type="SAM" id="Phobius"/>
    </source>
</evidence>
<dbReference type="Proteomes" id="UP000244937">
    <property type="component" value="Chromosome"/>
</dbReference>
<feature type="transmembrane region" description="Helical" evidence="1">
    <location>
        <begin position="55"/>
        <end position="74"/>
    </location>
</feature>
<dbReference type="KEGG" id="fpal:HYN49_09300"/>
<reference evidence="2 3" key="1">
    <citation type="submission" date="2018-05" db="EMBL/GenBank/DDBJ databases">
        <title>Genome sequencing of Flavobacterium sp. HYN0049.</title>
        <authorList>
            <person name="Yi H."/>
            <person name="Baek C."/>
        </authorList>
    </citation>
    <scope>NUCLEOTIDE SEQUENCE [LARGE SCALE GENOMIC DNA]</scope>
    <source>
        <strain evidence="2 3">HYN0049</strain>
    </source>
</reference>
<dbReference type="RefSeq" id="WP_108903855.1">
    <property type="nucleotide sequence ID" value="NZ_CP029187.1"/>
</dbReference>
<dbReference type="OrthoDB" id="965642at2"/>
<dbReference type="EMBL" id="CP029187">
    <property type="protein sequence ID" value="AWI26077.1"/>
    <property type="molecule type" value="Genomic_DNA"/>
</dbReference>
<sequence>MKITCSHCHAENDAGLKYCVTCGYALPVPEIQQQPITTKSEGKPKRTSKINMKTIIGIVIGTVFGTFISQYIFFPSVERQLSKAAEEVNQRAPVVIDQDLRLKSAEALPNRTFQYNYNLINLTRAEVKTDTVKKYLFPSVLQAVKTKPELKAFRDNDVTLIYNYMDKDDEFVIKYVITPDMYK</sequence>
<proteinExistence type="predicted"/>
<organism evidence="2 3">
    <name type="scientific">Flavobacterium pallidum</name>
    <dbReference type="NCBI Taxonomy" id="2172098"/>
    <lineage>
        <taxon>Bacteria</taxon>
        <taxon>Pseudomonadati</taxon>
        <taxon>Bacteroidota</taxon>
        <taxon>Flavobacteriia</taxon>
        <taxon>Flavobacteriales</taxon>
        <taxon>Flavobacteriaceae</taxon>
        <taxon>Flavobacterium</taxon>
    </lineage>
</organism>